<name>A0ABQ5EGN5_9ASTR</name>
<dbReference type="PROSITE" id="PS50878">
    <property type="entry name" value="RT_POL"/>
    <property type="match status" value="1"/>
</dbReference>
<dbReference type="SUPFAM" id="SSF56672">
    <property type="entry name" value="DNA/RNA polymerases"/>
    <property type="match status" value="1"/>
</dbReference>
<keyword evidence="3" id="KW-1185">Reference proteome</keyword>
<keyword evidence="2" id="KW-0548">Nucleotidyltransferase</keyword>
<dbReference type="EMBL" id="BQNB010016292">
    <property type="protein sequence ID" value="GJT50080.1"/>
    <property type="molecule type" value="Genomic_DNA"/>
</dbReference>
<reference evidence="2" key="2">
    <citation type="submission" date="2022-01" db="EMBL/GenBank/DDBJ databases">
        <authorList>
            <person name="Yamashiro T."/>
            <person name="Shiraishi A."/>
            <person name="Satake H."/>
            <person name="Nakayama K."/>
        </authorList>
    </citation>
    <scope>NUCLEOTIDE SEQUENCE</scope>
</reference>
<dbReference type="InterPro" id="IPR000477">
    <property type="entry name" value="RT_dom"/>
</dbReference>
<protein>
    <submittedName>
        <fullName evidence="2">RNA-directed DNA polymerase, eukaryota</fullName>
    </submittedName>
</protein>
<dbReference type="InterPro" id="IPR043502">
    <property type="entry name" value="DNA/RNA_pol_sf"/>
</dbReference>
<sequence>MDILSIRDRRYPSSVKKAFRDHYEARFNKPTTTRLKLSFPFPKRLSTVQVDDLERGVSHDEIRSAVWDCGDNKSPGPDGFTFEFFKKYWRFIGPDFCEAVEHFFQTSILVNGSPSDEFHLHCGLKQGDPLSPYLFILVMESLHLSVSRAVDEGVFKGIRLHGSLSLSHLFFADDALFMGEWSDSNLRGIIYILKCFFLASGLKINIQKSQVLGVGVPRSSVESMASSLGCSIMEKKFRYLGVMVGERMSHYKAWDDVVLKLKTRLSKWKAKTFLIGGHKGVLKWEVVRTTGIILSYADIGFCNAFAGKQCGTAPFLSSDIFCVKEVSDGIDDMAFPPHTSLQGIEDVSYSFSMFFWPDSRRARPLLGPHCVDGGRWIFRLWTSFRKWEELKKSVPRTAYKRLCYVEVV</sequence>
<accession>A0ABQ5EGN5</accession>
<proteinExistence type="predicted"/>
<organism evidence="2 3">
    <name type="scientific">Tanacetum coccineum</name>
    <dbReference type="NCBI Taxonomy" id="301880"/>
    <lineage>
        <taxon>Eukaryota</taxon>
        <taxon>Viridiplantae</taxon>
        <taxon>Streptophyta</taxon>
        <taxon>Embryophyta</taxon>
        <taxon>Tracheophyta</taxon>
        <taxon>Spermatophyta</taxon>
        <taxon>Magnoliopsida</taxon>
        <taxon>eudicotyledons</taxon>
        <taxon>Gunneridae</taxon>
        <taxon>Pentapetalae</taxon>
        <taxon>asterids</taxon>
        <taxon>campanulids</taxon>
        <taxon>Asterales</taxon>
        <taxon>Asteraceae</taxon>
        <taxon>Asteroideae</taxon>
        <taxon>Anthemideae</taxon>
        <taxon>Anthemidinae</taxon>
        <taxon>Tanacetum</taxon>
    </lineage>
</organism>
<evidence type="ECO:0000313" key="3">
    <source>
        <dbReference type="Proteomes" id="UP001151760"/>
    </source>
</evidence>
<evidence type="ECO:0000259" key="1">
    <source>
        <dbReference type="PROSITE" id="PS50878"/>
    </source>
</evidence>
<dbReference type="Pfam" id="PF00078">
    <property type="entry name" value="RVT_1"/>
    <property type="match status" value="1"/>
</dbReference>
<keyword evidence="2" id="KW-0695">RNA-directed DNA polymerase</keyword>
<dbReference type="PANTHER" id="PTHR33116">
    <property type="entry name" value="REVERSE TRANSCRIPTASE ZINC-BINDING DOMAIN-CONTAINING PROTEIN-RELATED-RELATED"/>
    <property type="match status" value="1"/>
</dbReference>
<reference evidence="2" key="1">
    <citation type="journal article" date="2022" name="Int. J. Mol. Sci.">
        <title>Draft Genome of Tanacetum Coccineum: Genomic Comparison of Closely Related Tanacetum-Family Plants.</title>
        <authorList>
            <person name="Yamashiro T."/>
            <person name="Shiraishi A."/>
            <person name="Nakayama K."/>
            <person name="Satake H."/>
        </authorList>
    </citation>
    <scope>NUCLEOTIDE SEQUENCE</scope>
</reference>
<dbReference type="Proteomes" id="UP001151760">
    <property type="component" value="Unassembled WGS sequence"/>
</dbReference>
<dbReference type="GO" id="GO:0003964">
    <property type="term" value="F:RNA-directed DNA polymerase activity"/>
    <property type="evidence" value="ECO:0007669"/>
    <property type="project" value="UniProtKB-KW"/>
</dbReference>
<comment type="caution">
    <text evidence="2">The sequence shown here is derived from an EMBL/GenBank/DDBJ whole genome shotgun (WGS) entry which is preliminary data.</text>
</comment>
<keyword evidence="2" id="KW-0808">Transferase</keyword>
<dbReference type="PANTHER" id="PTHR33116:SF81">
    <property type="entry name" value="RNA-DIRECTED DNA POLYMERASE"/>
    <property type="match status" value="1"/>
</dbReference>
<gene>
    <name evidence="2" type="ORF">Tco_0976237</name>
</gene>
<feature type="domain" description="Reverse transcriptase" evidence="1">
    <location>
        <begin position="1"/>
        <end position="244"/>
    </location>
</feature>
<evidence type="ECO:0000313" key="2">
    <source>
        <dbReference type="EMBL" id="GJT50080.1"/>
    </source>
</evidence>